<sequence length="168" mass="19055">MFDNVPEDFDCWDGWHHLSTHPGDKPDKPERLALERIYASATWCEQRSLTGRIDTASREVGRFDKELASLFDITEEVGSYDYGEPSVVGIGKLTDGRYIVMVDEDVGHAIVVHRFIVVEADHPGLALLKERWNGRSPSYAAEIRRLQEAGMDGEMQFIAQRPIPKPKE</sequence>
<organism evidence="1 2">
    <name type="scientific">Candidatus Uhrbacteria bacterium GW2011_GWD2_52_7</name>
    <dbReference type="NCBI Taxonomy" id="1618989"/>
    <lineage>
        <taxon>Bacteria</taxon>
        <taxon>Candidatus Uhriibacteriota</taxon>
    </lineage>
</organism>
<comment type="caution">
    <text evidence="1">The sequence shown here is derived from an EMBL/GenBank/DDBJ whole genome shotgun (WGS) entry which is preliminary data.</text>
</comment>
<evidence type="ECO:0000313" key="1">
    <source>
        <dbReference type="EMBL" id="KKW28292.1"/>
    </source>
</evidence>
<accession>A0A0G1ZJT6</accession>
<name>A0A0G1ZJT6_9BACT</name>
<gene>
    <name evidence="1" type="ORF">UY72_C0077G0011</name>
</gene>
<dbReference type="AlphaFoldDB" id="A0A0G1ZJT6"/>
<evidence type="ECO:0000313" key="2">
    <source>
        <dbReference type="Proteomes" id="UP000034846"/>
    </source>
</evidence>
<dbReference type="EMBL" id="LCRD01000077">
    <property type="protein sequence ID" value="KKW28292.1"/>
    <property type="molecule type" value="Genomic_DNA"/>
</dbReference>
<dbReference type="Proteomes" id="UP000034846">
    <property type="component" value="Unassembled WGS sequence"/>
</dbReference>
<protein>
    <submittedName>
        <fullName evidence="1">Uncharacterized protein</fullName>
    </submittedName>
</protein>
<proteinExistence type="predicted"/>
<reference evidence="1 2" key="1">
    <citation type="journal article" date="2015" name="Nature">
        <title>rRNA introns, odd ribosomes, and small enigmatic genomes across a large radiation of phyla.</title>
        <authorList>
            <person name="Brown C.T."/>
            <person name="Hug L.A."/>
            <person name="Thomas B.C."/>
            <person name="Sharon I."/>
            <person name="Castelle C.J."/>
            <person name="Singh A."/>
            <person name="Wilkins M.J."/>
            <person name="Williams K.H."/>
            <person name="Banfield J.F."/>
        </authorList>
    </citation>
    <scope>NUCLEOTIDE SEQUENCE [LARGE SCALE GENOMIC DNA]</scope>
</reference>